<reference evidence="2" key="2">
    <citation type="journal article" date="2015" name="Data Brief">
        <title>Shoot transcriptome of the giant reed, Arundo donax.</title>
        <authorList>
            <person name="Barrero R.A."/>
            <person name="Guerrero F.D."/>
            <person name="Moolhuijzen P."/>
            <person name="Goolsby J.A."/>
            <person name="Tidwell J."/>
            <person name="Bellgard S.E."/>
            <person name="Bellgard M.I."/>
        </authorList>
    </citation>
    <scope>NUCLEOTIDE SEQUENCE</scope>
    <source>
        <tissue evidence="2">Shoot tissue taken approximately 20 cm above the soil surface</tissue>
    </source>
</reference>
<accession>A0A0A9ADN5</accession>
<protein>
    <submittedName>
        <fullName evidence="2">Uncharacterized protein</fullName>
    </submittedName>
</protein>
<feature type="compositionally biased region" description="Polar residues" evidence="1">
    <location>
        <begin position="96"/>
        <end position="107"/>
    </location>
</feature>
<dbReference type="AlphaFoldDB" id="A0A0A9ADN5"/>
<dbReference type="EMBL" id="GBRH01252718">
    <property type="protein sequence ID" value="JAD45177.1"/>
    <property type="molecule type" value="Transcribed_RNA"/>
</dbReference>
<organism evidence="2">
    <name type="scientific">Arundo donax</name>
    <name type="common">Giant reed</name>
    <name type="synonym">Donax arundinaceus</name>
    <dbReference type="NCBI Taxonomy" id="35708"/>
    <lineage>
        <taxon>Eukaryota</taxon>
        <taxon>Viridiplantae</taxon>
        <taxon>Streptophyta</taxon>
        <taxon>Embryophyta</taxon>
        <taxon>Tracheophyta</taxon>
        <taxon>Spermatophyta</taxon>
        <taxon>Magnoliopsida</taxon>
        <taxon>Liliopsida</taxon>
        <taxon>Poales</taxon>
        <taxon>Poaceae</taxon>
        <taxon>PACMAD clade</taxon>
        <taxon>Arundinoideae</taxon>
        <taxon>Arundineae</taxon>
        <taxon>Arundo</taxon>
    </lineage>
</organism>
<name>A0A0A9ADN5_ARUDO</name>
<evidence type="ECO:0000256" key="1">
    <source>
        <dbReference type="SAM" id="MobiDB-lite"/>
    </source>
</evidence>
<reference evidence="2" key="1">
    <citation type="submission" date="2014-09" db="EMBL/GenBank/DDBJ databases">
        <authorList>
            <person name="Magalhaes I.L.F."/>
            <person name="Oliveira U."/>
            <person name="Santos F.R."/>
            <person name="Vidigal T.H.D.A."/>
            <person name="Brescovit A.D."/>
            <person name="Santos A.J."/>
        </authorList>
    </citation>
    <scope>NUCLEOTIDE SEQUENCE</scope>
    <source>
        <tissue evidence="2">Shoot tissue taken approximately 20 cm above the soil surface</tissue>
    </source>
</reference>
<feature type="compositionally biased region" description="Low complexity" evidence="1">
    <location>
        <begin position="116"/>
        <end position="135"/>
    </location>
</feature>
<feature type="region of interest" description="Disordered" evidence="1">
    <location>
        <begin position="83"/>
        <end position="168"/>
    </location>
</feature>
<sequence length="168" mass="16750">MTSPRRQPRIPPLGASSPTPALHWTVVAIQVVGGHLAMEGLDLNSQAPAFPDLMLYQDILLSLAVSTEVGGGRWASCPSRLSSIARTRPSGGRLATATTKPFRTPWTSSRGGRGAGMVAASASGSGESPRLASAGSGSGGSLHVADSGSRSGGTPRATGVAASSGGTT</sequence>
<proteinExistence type="predicted"/>
<evidence type="ECO:0000313" key="2">
    <source>
        <dbReference type="EMBL" id="JAD45177.1"/>
    </source>
</evidence>